<keyword evidence="4 7" id="KW-0812">Transmembrane</keyword>
<dbReference type="PROSITE" id="PS50928">
    <property type="entry name" value="ABC_TM1"/>
    <property type="match status" value="1"/>
</dbReference>
<reference evidence="9 10" key="1">
    <citation type="journal article" date="2014" name="BMC Genomics">
        <title>Comparison of environmental and isolate Sulfobacillus genomes reveals diverse carbon, sulfur, nitrogen, and hydrogen metabolisms.</title>
        <authorList>
            <person name="Justice N.B."/>
            <person name="Norman A."/>
            <person name="Brown C.T."/>
            <person name="Singh A."/>
            <person name="Thomas B.C."/>
            <person name="Banfield J.F."/>
        </authorList>
    </citation>
    <scope>NUCLEOTIDE SEQUENCE [LARGE SCALE GENOMIC DNA]</scope>
    <source>
        <strain evidence="9">AMDSBA4</strain>
    </source>
</reference>
<feature type="transmembrane region" description="Helical" evidence="7">
    <location>
        <begin position="16"/>
        <end position="37"/>
    </location>
</feature>
<comment type="subcellular location">
    <subcellularLocation>
        <location evidence="1 7">Cell membrane</location>
        <topology evidence="1 7">Multi-pass membrane protein</topology>
    </subcellularLocation>
</comment>
<dbReference type="Pfam" id="PF12911">
    <property type="entry name" value="OppC_N"/>
    <property type="match status" value="1"/>
</dbReference>
<keyword evidence="5 7" id="KW-1133">Transmembrane helix</keyword>
<feature type="transmembrane region" description="Helical" evidence="7">
    <location>
        <begin position="196"/>
        <end position="221"/>
    </location>
</feature>
<feature type="transmembrane region" description="Helical" evidence="7">
    <location>
        <begin position="241"/>
        <end position="261"/>
    </location>
</feature>
<dbReference type="InterPro" id="IPR050366">
    <property type="entry name" value="BP-dependent_transpt_permease"/>
</dbReference>
<evidence type="ECO:0000256" key="2">
    <source>
        <dbReference type="ARBA" id="ARBA00022448"/>
    </source>
</evidence>
<protein>
    <submittedName>
        <fullName evidence="9">ABC transporter permease</fullName>
    </submittedName>
</protein>
<dbReference type="Proteomes" id="UP000242972">
    <property type="component" value="Unassembled WGS sequence"/>
</dbReference>
<dbReference type="InterPro" id="IPR025966">
    <property type="entry name" value="OppC_N"/>
</dbReference>
<dbReference type="Pfam" id="PF00528">
    <property type="entry name" value="BPD_transp_1"/>
    <property type="match status" value="1"/>
</dbReference>
<evidence type="ECO:0000256" key="3">
    <source>
        <dbReference type="ARBA" id="ARBA00022475"/>
    </source>
</evidence>
<dbReference type="EMBL" id="PXYW01000006">
    <property type="protein sequence ID" value="PSR34833.1"/>
    <property type="molecule type" value="Genomic_DNA"/>
</dbReference>
<dbReference type="PANTHER" id="PTHR43386:SF1">
    <property type="entry name" value="D,D-DIPEPTIDE TRANSPORT SYSTEM PERMEASE PROTEIN DDPC-RELATED"/>
    <property type="match status" value="1"/>
</dbReference>
<dbReference type="SUPFAM" id="SSF161098">
    <property type="entry name" value="MetI-like"/>
    <property type="match status" value="1"/>
</dbReference>
<proteinExistence type="inferred from homology"/>
<keyword evidence="2 7" id="KW-0813">Transport</keyword>
<dbReference type="Gene3D" id="1.10.3720.10">
    <property type="entry name" value="MetI-like"/>
    <property type="match status" value="1"/>
</dbReference>
<sequence length="283" mass="30629">MKIETLWITLRKRPSYMLGAVILLGFAVMAIVGPMLYPHGIPSNPNELYAPPSWQHPLGTDYAGRGVLAQILVGSRYVLEVAALAALFTMVVGVVLGLLSGYLGGVVDVVLMRLTDFILTVPSYPLLIIIASVVSISGPVPMALLLTLNSWGGMARAIRSQVLSLKQQDYIEAARSLELGPAHIAFREILPMMMPYILMHLILAVTSAVYGEVGLFFLGIVPIQSTNWGVMLNFAYSEAGAIYSTSSVFYLMAPLAAIILLQMGAVNFTNALDEVFNPQLREG</sequence>
<dbReference type="PANTHER" id="PTHR43386">
    <property type="entry name" value="OLIGOPEPTIDE TRANSPORT SYSTEM PERMEASE PROTEIN APPC"/>
    <property type="match status" value="1"/>
</dbReference>
<evidence type="ECO:0000256" key="6">
    <source>
        <dbReference type="ARBA" id="ARBA00023136"/>
    </source>
</evidence>
<evidence type="ECO:0000313" key="10">
    <source>
        <dbReference type="Proteomes" id="UP000242972"/>
    </source>
</evidence>
<evidence type="ECO:0000256" key="7">
    <source>
        <dbReference type="RuleBase" id="RU363032"/>
    </source>
</evidence>
<evidence type="ECO:0000313" key="9">
    <source>
        <dbReference type="EMBL" id="PSR34833.1"/>
    </source>
</evidence>
<dbReference type="InterPro" id="IPR000515">
    <property type="entry name" value="MetI-like"/>
</dbReference>
<dbReference type="GO" id="GO:0005886">
    <property type="term" value="C:plasma membrane"/>
    <property type="evidence" value="ECO:0007669"/>
    <property type="project" value="UniProtKB-SubCell"/>
</dbReference>
<feature type="transmembrane region" description="Helical" evidence="7">
    <location>
        <begin position="81"/>
        <end position="104"/>
    </location>
</feature>
<organism evidence="9 10">
    <name type="scientific">Sulfobacillus benefaciens</name>
    <dbReference type="NCBI Taxonomy" id="453960"/>
    <lineage>
        <taxon>Bacteria</taxon>
        <taxon>Bacillati</taxon>
        <taxon>Bacillota</taxon>
        <taxon>Clostridia</taxon>
        <taxon>Eubacteriales</taxon>
        <taxon>Clostridiales Family XVII. Incertae Sedis</taxon>
        <taxon>Sulfobacillus</taxon>
    </lineage>
</organism>
<keyword evidence="6 7" id="KW-0472">Membrane</keyword>
<evidence type="ECO:0000256" key="4">
    <source>
        <dbReference type="ARBA" id="ARBA00022692"/>
    </source>
</evidence>
<keyword evidence="3" id="KW-1003">Cell membrane</keyword>
<evidence type="ECO:0000259" key="8">
    <source>
        <dbReference type="PROSITE" id="PS50928"/>
    </source>
</evidence>
<comment type="caution">
    <text evidence="9">The sequence shown here is derived from an EMBL/GenBank/DDBJ whole genome shotgun (WGS) entry which is preliminary data.</text>
</comment>
<gene>
    <name evidence="9" type="ORF">C7B46_03745</name>
</gene>
<feature type="domain" description="ABC transmembrane type-1" evidence="8">
    <location>
        <begin position="75"/>
        <end position="261"/>
    </location>
</feature>
<accession>A0A2T2XK17</accession>
<comment type="similarity">
    <text evidence="7">Belongs to the binding-protein-dependent transport system permease family.</text>
</comment>
<dbReference type="AlphaFoldDB" id="A0A2T2XK17"/>
<name>A0A2T2XK17_9FIRM</name>
<evidence type="ECO:0000256" key="5">
    <source>
        <dbReference type="ARBA" id="ARBA00022989"/>
    </source>
</evidence>
<dbReference type="GO" id="GO:0071916">
    <property type="term" value="F:dipeptide transmembrane transporter activity"/>
    <property type="evidence" value="ECO:0007669"/>
    <property type="project" value="TreeGrafter"/>
</dbReference>
<feature type="transmembrane region" description="Helical" evidence="7">
    <location>
        <begin position="124"/>
        <end position="146"/>
    </location>
</feature>
<evidence type="ECO:0000256" key="1">
    <source>
        <dbReference type="ARBA" id="ARBA00004651"/>
    </source>
</evidence>
<dbReference type="InterPro" id="IPR035906">
    <property type="entry name" value="MetI-like_sf"/>
</dbReference>
<dbReference type="CDD" id="cd06261">
    <property type="entry name" value="TM_PBP2"/>
    <property type="match status" value="1"/>
</dbReference>